<sequence>MEYLTECYLYCRRTARHQMDALLSLLVSPTNMRGSLHKRLQGNIMAFRRTPSDNFIECIFEEFMNVVDYQKSRHLRNIQARDITEVTPFVRKCIGVCWEMVTQEPPMYLLFKLRHNQIIEKDRFDTYSSDGNKVDFLVWPALMRDENGPILEKGVVQAIRS</sequence>
<proteinExistence type="predicted"/>
<dbReference type="InterPro" id="IPR031981">
    <property type="entry name" value="MIEAP_C"/>
</dbReference>
<evidence type="ECO:0000313" key="3">
    <source>
        <dbReference type="Proteomes" id="UP000683360"/>
    </source>
</evidence>
<comment type="caution">
    <text evidence="2">The sequence shown here is derived from an EMBL/GenBank/DDBJ whole genome shotgun (WGS) entry which is preliminary data.</text>
</comment>
<dbReference type="EMBL" id="CAJPWZ010002590">
    <property type="protein sequence ID" value="CAG2241573.1"/>
    <property type="molecule type" value="Genomic_DNA"/>
</dbReference>
<gene>
    <name evidence="2" type="ORF">MEDL_53791</name>
</gene>
<dbReference type="OrthoDB" id="6151058at2759"/>
<dbReference type="Proteomes" id="UP000683360">
    <property type="component" value="Unassembled WGS sequence"/>
</dbReference>
<organism evidence="2 3">
    <name type="scientific">Mytilus edulis</name>
    <name type="common">Blue mussel</name>
    <dbReference type="NCBI Taxonomy" id="6550"/>
    <lineage>
        <taxon>Eukaryota</taxon>
        <taxon>Metazoa</taxon>
        <taxon>Spiralia</taxon>
        <taxon>Lophotrochozoa</taxon>
        <taxon>Mollusca</taxon>
        <taxon>Bivalvia</taxon>
        <taxon>Autobranchia</taxon>
        <taxon>Pteriomorphia</taxon>
        <taxon>Mytilida</taxon>
        <taxon>Mytiloidea</taxon>
        <taxon>Mytilidae</taxon>
        <taxon>Mytilinae</taxon>
        <taxon>Mytilus</taxon>
    </lineage>
</organism>
<evidence type="ECO:0000259" key="1">
    <source>
        <dbReference type="Pfam" id="PF16026"/>
    </source>
</evidence>
<evidence type="ECO:0000313" key="2">
    <source>
        <dbReference type="EMBL" id="CAG2241573.1"/>
    </source>
</evidence>
<protein>
    <submittedName>
        <fullName evidence="2">SPATA18</fullName>
    </submittedName>
</protein>
<dbReference type="AlphaFoldDB" id="A0A8S3UC95"/>
<feature type="domain" description="Mitochondria-eating protein C-terminal" evidence="1">
    <location>
        <begin position="4"/>
        <end position="157"/>
    </location>
</feature>
<keyword evidence="3" id="KW-1185">Reference proteome</keyword>
<reference evidence="2" key="1">
    <citation type="submission" date="2021-03" db="EMBL/GenBank/DDBJ databases">
        <authorList>
            <person name="Bekaert M."/>
        </authorList>
    </citation>
    <scope>NUCLEOTIDE SEQUENCE</scope>
</reference>
<accession>A0A8S3UC95</accession>
<name>A0A8S3UC95_MYTED</name>
<dbReference type="Pfam" id="PF16026">
    <property type="entry name" value="MIEAP"/>
    <property type="match status" value="1"/>
</dbReference>